<organism evidence="2 3">
    <name type="scientific">Segatella oris C735</name>
    <dbReference type="NCBI Taxonomy" id="563008"/>
    <lineage>
        <taxon>Bacteria</taxon>
        <taxon>Pseudomonadati</taxon>
        <taxon>Bacteroidota</taxon>
        <taxon>Bacteroidia</taxon>
        <taxon>Bacteroidales</taxon>
        <taxon>Prevotellaceae</taxon>
        <taxon>Segatella</taxon>
    </lineage>
</organism>
<evidence type="ECO:0000256" key="1">
    <source>
        <dbReference type="SAM" id="Phobius"/>
    </source>
</evidence>
<keyword evidence="1" id="KW-0812">Transmembrane</keyword>
<name>D7N9U4_9BACT</name>
<evidence type="ECO:0000313" key="3">
    <source>
        <dbReference type="Proteomes" id="UP000003805"/>
    </source>
</evidence>
<reference evidence="2" key="1">
    <citation type="submission" date="2010-02" db="EMBL/GenBank/DDBJ databases">
        <title>The Genome Sequence of Prevotella oris strain C735.</title>
        <authorList>
            <consortium name="The Broad Institute Genome Sequencing Platform"/>
            <person name="Ward D."/>
            <person name="Feldgarden M."/>
            <person name="Earl A."/>
            <person name="Young S.K."/>
            <person name="Zeng Q."/>
            <person name="Koehrsen M."/>
            <person name="Alvarado L."/>
            <person name="Berlin A."/>
            <person name="Bochicchio J."/>
            <person name="Borenstein D."/>
            <person name="Chapman S.B."/>
            <person name="Chen Z."/>
            <person name="Engels R."/>
            <person name="Freedman E."/>
            <person name="Gellesch M."/>
            <person name="Goldberg J."/>
            <person name="Griggs A."/>
            <person name="Gujja S."/>
            <person name="Heilman E."/>
            <person name="Heiman D."/>
            <person name="Hepburn T."/>
            <person name="Howarth C."/>
            <person name="Jen D."/>
            <person name="Larson L."/>
            <person name="Mehta T."/>
            <person name="Park D."/>
            <person name="Pearson M."/>
            <person name="Roberts A."/>
            <person name="Saif S."/>
            <person name="Shea T."/>
            <person name="Shenoy N."/>
            <person name="Sisk P."/>
            <person name="Stolte C."/>
            <person name="Sykes S."/>
            <person name="Thomson T."/>
            <person name="Walk T."/>
            <person name="White J."/>
            <person name="Yandava C."/>
            <person name="Sibley C.D."/>
            <person name="Field T.R."/>
            <person name="Grinwis M."/>
            <person name="Eshaghurshan C.S."/>
            <person name="Surette M.G."/>
            <person name="Haas B."/>
            <person name="Nusbaum C."/>
            <person name="Birren B."/>
        </authorList>
    </citation>
    <scope>NUCLEOTIDE SEQUENCE [LARGE SCALE GENOMIC DNA]</scope>
    <source>
        <strain evidence="2">C735</strain>
    </source>
</reference>
<gene>
    <name evidence="2" type="ORF">HMPREF0665_00425</name>
</gene>
<dbReference type="HOGENOM" id="CLU_1389135_0_0_10"/>
<sequence>MVQDISKVLFTMTVTAPTFFSLALTGIVKDSKIYYDVWRKFWSDYICPNSFEWWAINGSLLFMLSCIIGVSVYLKYKSRRFKEAKSIVAISYSNMSHRGGEQVLSSVIPWLTVFAEKTDFRILFFCIVLQCCLIAITSYNNSNYNIICSILGYRYYEVHTEENTYILLSKKCIRNKNDIKLYIDITDYMGLIIKNKK</sequence>
<keyword evidence="1" id="KW-1133">Transmembrane helix</keyword>
<dbReference type="RefSeq" id="WP_004376515.1">
    <property type="nucleotide sequence ID" value="NZ_GL349564.1"/>
</dbReference>
<dbReference type="AlphaFoldDB" id="D7N9U4"/>
<dbReference type="EMBL" id="GL349564">
    <property type="protein sequence ID" value="EFI49701.1"/>
    <property type="molecule type" value="Genomic_DNA"/>
</dbReference>
<proteinExistence type="predicted"/>
<keyword evidence="3" id="KW-1185">Reference proteome</keyword>
<accession>D7N9U4</accession>
<protein>
    <submittedName>
        <fullName evidence="2">Uncharacterized protein</fullName>
    </submittedName>
</protein>
<feature type="transmembrane region" description="Helical" evidence="1">
    <location>
        <begin position="53"/>
        <end position="74"/>
    </location>
</feature>
<dbReference type="eggNOG" id="ENOG5033UNG">
    <property type="taxonomic scope" value="Bacteria"/>
</dbReference>
<keyword evidence="1" id="KW-0472">Membrane</keyword>
<feature type="transmembrane region" description="Helical" evidence="1">
    <location>
        <begin position="7"/>
        <end position="28"/>
    </location>
</feature>
<evidence type="ECO:0000313" key="2">
    <source>
        <dbReference type="EMBL" id="EFI49701.1"/>
    </source>
</evidence>
<dbReference type="Proteomes" id="UP000003805">
    <property type="component" value="Miscellaneous, Scaffold supercont1.1"/>
</dbReference>